<evidence type="ECO:0000313" key="2">
    <source>
        <dbReference type="Proteomes" id="UP000799764"/>
    </source>
</evidence>
<organism evidence="1 2">
    <name type="scientific">Karstenula rhodostoma CBS 690.94</name>
    <dbReference type="NCBI Taxonomy" id="1392251"/>
    <lineage>
        <taxon>Eukaryota</taxon>
        <taxon>Fungi</taxon>
        <taxon>Dikarya</taxon>
        <taxon>Ascomycota</taxon>
        <taxon>Pezizomycotina</taxon>
        <taxon>Dothideomycetes</taxon>
        <taxon>Pleosporomycetidae</taxon>
        <taxon>Pleosporales</taxon>
        <taxon>Massarineae</taxon>
        <taxon>Didymosphaeriaceae</taxon>
        <taxon>Karstenula</taxon>
    </lineage>
</organism>
<dbReference type="Proteomes" id="UP000799764">
    <property type="component" value="Unassembled WGS sequence"/>
</dbReference>
<keyword evidence="2" id="KW-1185">Reference proteome</keyword>
<name>A0A9P4UD14_9PLEO</name>
<proteinExistence type="predicted"/>
<reference evidence="1" key="1">
    <citation type="journal article" date="2020" name="Stud. Mycol.">
        <title>101 Dothideomycetes genomes: a test case for predicting lifestyles and emergence of pathogens.</title>
        <authorList>
            <person name="Haridas S."/>
            <person name="Albert R."/>
            <person name="Binder M."/>
            <person name="Bloem J."/>
            <person name="Labutti K."/>
            <person name="Salamov A."/>
            <person name="Andreopoulos B."/>
            <person name="Baker S."/>
            <person name="Barry K."/>
            <person name="Bills G."/>
            <person name="Bluhm B."/>
            <person name="Cannon C."/>
            <person name="Castanera R."/>
            <person name="Culley D."/>
            <person name="Daum C."/>
            <person name="Ezra D."/>
            <person name="Gonzalez J."/>
            <person name="Henrissat B."/>
            <person name="Kuo A."/>
            <person name="Liang C."/>
            <person name="Lipzen A."/>
            <person name="Lutzoni F."/>
            <person name="Magnuson J."/>
            <person name="Mondo S."/>
            <person name="Nolan M."/>
            <person name="Ohm R."/>
            <person name="Pangilinan J."/>
            <person name="Park H.-J."/>
            <person name="Ramirez L."/>
            <person name="Alfaro M."/>
            <person name="Sun H."/>
            <person name="Tritt A."/>
            <person name="Yoshinaga Y."/>
            <person name="Zwiers L.-H."/>
            <person name="Turgeon B."/>
            <person name="Goodwin S."/>
            <person name="Spatafora J."/>
            <person name="Crous P."/>
            <person name="Grigoriev I."/>
        </authorList>
    </citation>
    <scope>NUCLEOTIDE SEQUENCE</scope>
    <source>
        <strain evidence="1">CBS 690.94</strain>
    </source>
</reference>
<dbReference type="EMBL" id="MU001499">
    <property type="protein sequence ID" value="KAF2445836.1"/>
    <property type="molecule type" value="Genomic_DNA"/>
</dbReference>
<protein>
    <submittedName>
        <fullName evidence="1">Uncharacterized protein</fullName>
    </submittedName>
</protein>
<comment type="caution">
    <text evidence="1">The sequence shown here is derived from an EMBL/GenBank/DDBJ whole genome shotgun (WGS) entry which is preliminary data.</text>
</comment>
<dbReference type="OrthoDB" id="10474218at2759"/>
<gene>
    <name evidence="1" type="ORF">P171DRAFT_274212</name>
</gene>
<dbReference type="AlphaFoldDB" id="A0A9P4UD14"/>
<sequence length="302" mass="33433">MALHANCDGGFCYLWLCARHAVRRPLATFGDLWRYPQATARRRRAKVSENLRRAAFSQPARVVVVSQRCRHMPAADVIRASLLWQQAPRRGRRAIDDCAAAGVRQRPCANRPSAGEPTHDGTHTPVRRLRTAVERQRGPSSCSCRRSESEAPLECLVPVHASRCTANPRCVIESLSHALRAASATRTAANGTRRCRRPGQHPHWPAHDAACLFLFLSRCSAPGVVDHWQVGTCVQRLRLTDPALNRRCWPAWLLGQAILLADHTLSTSSAGPSSPTFCPLSLKAVAGWDVGRFWFHRAVATI</sequence>
<evidence type="ECO:0000313" key="1">
    <source>
        <dbReference type="EMBL" id="KAF2445836.1"/>
    </source>
</evidence>
<accession>A0A9P4UD14</accession>